<feature type="transmembrane region" description="Helical" evidence="7">
    <location>
        <begin position="99"/>
        <end position="121"/>
    </location>
</feature>
<dbReference type="EMBL" id="CAEZYC010000038">
    <property type="protein sequence ID" value="CAB4709222.1"/>
    <property type="molecule type" value="Genomic_DNA"/>
</dbReference>
<dbReference type="Pfam" id="PF04973">
    <property type="entry name" value="NMN_transporter"/>
    <property type="match status" value="1"/>
</dbReference>
<evidence type="ECO:0000313" key="13">
    <source>
        <dbReference type="EMBL" id="CAB4849955.1"/>
    </source>
</evidence>
<proteinExistence type="predicted"/>
<dbReference type="EMBL" id="CAEZZD010000015">
    <property type="protein sequence ID" value="CAB4741571.1"/>
    <property type="molecule type" value="Genomic_DNA"/>
</dbReference>
<evidence type="ECO:0000256" key="1">
    <source>
        <dbReference type="ARBA" id="ARBA00004651"/>
    </source>
</evidence>
<dbReference type="GO" id="GO:0005886">
    <property type="term" value="C:plasma membrane"/>
    <property type="evidence" value="ECO:0007669"/>
    <property type="project" value="UniProtKB-SubCell"/>
</dbReference>
<evidence type="ECO:0000256" key="5">
    <source>
        <dbReference type="ARBA" id="ARBA00022989"/>
    </source>
</evidence>
<name>A0A6J6XEE8_9ZZZZ</name>
<dbReference type="EMBL" id="CAFAAO010000003">
    <property type="protein sequence ID" value="CAB4795790.1"/>
    <property type="molecule type" value="Genomic_DNA"/>
</dbReference>
<protein>
    <submittedName>
        <fullName evidence="12">Unannotated protein</fullName>
    </submittedName>
</protein>
<dbReference type="EMBL" id="CAESAD010000001">
    <property type="protein sequence ID" value="CAB4329443.1"/>
    <property type="molecule type" value="Genomic_DNA"/>
</dbReference>
<evidence type="ECO:0000256" key="6">
    <source>
        <dbReference type="ARBA" id="ARBA00023136"/>
    </source>
</evidence>
<dbReference type="PANTHER" id="PTHR36122">
    <property type="entry name" value="NICOTINAMIDE RIBOSIDE TRANSPORTER PNUC"/>
    <property type="match status" value="1"/>
</dbReference>
<keyword evidence="2" id="KW-0813">Transport</keyword>
<dbReference type="AlphaFoldDB" id="A0A6J6XEE8"/>
<evidence type="ECO:0000313" key="12">
    <source>
        <dbReference type="EMBL" id="CAB4795790.1"/>
    </source>
</evidence>
<comment type="subcellular location">
    <subcellularLocation>
        <location evidence="1">Cell membrane</location>
        <topology evidence="1">Multi-pass membrane protein</topology>
    </subcellularLocation>
</comment>
<gene>
    <name evidence="10" type="ORF">UFOPK2648_00788</name>
    <name evidence="11" type="ORF">UFOPK2824_00180</name>
    <name evidence="12" type="ORF">UFOPK3037_00274</name>
    <name evidence="13" type="ORF">UFOPK3278_01144</name>
    <name evidence="9" type="ORF">UFOPK3406_00901</name>
    <name evidence="8" type="ORF">UFOPK3925_00022</name>
    <name evidence="14" type="ORF">UFOPK4097_01490</name>
    <name evidence="15" type="ORF">UFOPK4301_00941</name>
</gene>
<feature type="transmembrane region" description="Helical" evidence="7">
    <location>
        <begin position="176"/>
        <end position="193"/>
    </location>
</feature>
<dbReference type="InterPro" id="IPR006419">
    <property type="entry name" value="NMN_transpt_PnuC"/>
</dbReference>
<evidence type="ECO:0000313" key="14">
    <source>
        <dbReference type="EMBL" id="CAB5029361.1"/>
    </source>
</evidence>
<dbReference type="EMBL" id="CAFBQG010000119">
    <property type="protein sequence ID" value="CAB5050835.1"/>
    <property type="molecule type" value="Genomic_DNA"/>
</dbReference>
<keyword evidence="4 7" id="KW-0812">Transmembrane</keyword>
<evidence type="ECO:0000313" key="8">
    <source>
        <dbReference type="EMBL" id="CAB4329443.1"/>
    </source>
</evidence>
<dbReference type="PANTHER" id="PTHR36122:SF2">
    <property type="entry name" value="NICOTINAMIDE RIBOSIDE TRANSPORTER PNUC"/>
    <property type="match status" value="1"/>
</dbReference>
<keyword evidence="3" id="KW-1003">Cell membrane</keyword>
<evidence type="ECO:0000256" key="3">
    <source>
        <dbReference type="ARBA" id="ARBA00022475"/>
    </source>
</evidence>
<dbReference type="EMBL" id="CAESAI010000020">
    <property type="protein sequence ID" value="CAB4339861.1"/>
    <property type="molecule type" value="Genomic_DNA"/>
</dbReference>
<organism evidence="12">
    <name type="scientific">freshwater metagenome</name>
    <dbReference type="NCBI Taxonomy" id="449393"/>
    <lineage>
        <taxon>unclassified sequences</taxon>
        <taxon>metagenomes</taxon>
        <taxon>ecological metagenomes</taxon>
    </lineage>
</organism>
<dbReference type="NCBIfam" id="TIGR01528">
    <property type="entry name" value="NMN_trans_PnuC"/>
    <property type="match status" value="1"/>
</dbReference>
<feature type="transmembrane region" description="Helical" evidence="7">
    <location>
        <begin position="12"/>
        <end position="39"/>
    </location>
</feature>
<evidence type="ECO:0000313" key="9">
    <source>
        <dbReference type="EMBL" id="CAB4339861.1"/>
    </source>
</evidence>
<dbReference type="EMBL" id="CAFBPK010000035">
    <property type="protein sequence ID" value="CAB5029361.1"/>
    <property type="molecule type" value="Genomic_DNA"/>
</dbReference>
<accession>A0A6J6XEE8</accession>
<sequence length="203" mass="22652">MFSIINEFAVTVLFTILGYQVTILEFAAVIASLIGVWLGTTGKQIMWPWWGLSSALYGWLFLSYSLYASAAVQVIFIIAAIWGWFGWGPKGATSKNLSWLGRLVILGSGIIAWLAITPLLVSLGAAAALPDAFGLVFSVIAQVLMVLEYRENWMLWFVVDALYVALYWSQDLKFTSLLYVLFTAIAIRGWVNWRKLTREAIPA</sequence>
<feature type="transmembrane region" description="Helical" evidence="7">
    <location>
        <begin position="127"/>
        <end position="146"/>
    </location>
</feature>
<reference evidence="12" key="1">
    <citation type="submission" date="2020-05" db="EMBL/GenBank/DDBJ databases">
        <authorList>
            <person name="Chiriac C."/>
            <person name="Salcher M."/>
            <person name="Ghai R."/>
            <person name="Kavagutti S V."/>
        </authorList>
    </citation>
    <scope>NUCLEOTIDE SEQUENCE</scope>
</reference>
<dbReference type="GO" id="GO:0034257">
    <property type="term" value="F:nicotinamide riboside transmembrane transporter activity"/>
    <property type="evidence" value="ECO:0007669"/>
    <property type="project" value="InterPro"/>
</dbReference>
<evidence type="ECO:0000256" key="7">
    <source>
        <dbReference type="SAM" id="Phobius"/>
    </source>
</evidence>
<feature type="transmembrane region" description="Helical" evidence="7">
    <location>
        <begin position="59"/>
        <end position="87"/>
    </location>
</feature>
<evidence type="ECO:0000313" key="10">
    <source>
        <dbReference type="EMBL" id="CAB4709222.1"/>
    </source>
</evidence>
<evidence type="ECO:0000256" key="2">
    <source>
        <dbReference type="ARBA" id="ARBA00022448"/>
    </source>
</evidence>
<dbReference type="EMBL" id="CAFBIX010000056">
    <property type="protein sequence ID" value="CAB4849955.1"/>
    <property type="molecule type" value="Genomic_DNA"/>
</dbReference>
<evidence type="ECO:0000256" key="4">
    <source>
        <dbReference type="ARBA" id="ARBA00022692"/>
    </source>
</evidence>
<feature type="transmembrane region" description="Helical" evidence="7">
    <location>
        <begin position="153"/>
        <end position="170"/>
    </location>
</feature>
<evidence type="ECO:0000313" key="11">
    <source>
        <dbReference type="EMBL" id="CAB4741571.1"/>
    </source>
</evidence>
<evidence type="ECO:0000313" key="15">
    <source>
        <dbReference type="EMBL" id="CAB5050835.1"/>
    </source>
</evidence>
<keyword evidence="5 7" id="KW-1133">Transmembrane helix</keyword>
<keyword evidence="6 7" id="KW-0472">Membrane</keyword>